<accession>A2FXF2</accession>
<reference evidence="1" key="1">
    <citation type="submission" date="2006-10" db="EMBL/GenBank/DDBJ databases">
        <authorList>
            <person name="Amadeo P."/>
            <person name="Zhao Q."/>
            <person name="Wortman J."/>
            <person name="Fraser-Liggett C."/>
            <person name="Carlton J."/>
        </authorList>
    </citation>
    <scope>NUCLEOTIDE SEQUENCE</scope>
    <source>
        <strain evidence="1">G3</strain>
    </source>
</reference>
<dbReference type="InParanoid" id="A2FXF2"/>
<evidence type="ECO:0000313" key="2">
    <source>
        <dbReference type="Proteomes" id="UP000001542"/>
    </source>
</evidence>
<dbReference type="AlphaFoldDB" id="A2FXF2"/>
<keyword evidence="2" id="KW-1185">Reference proteome</keyword>
<reference evidence="1" key="2">
    <citation type="journal article" date="2007" name="Science">
        <title>Draft genome sequence of the sexually transmitted pathogen Trichomonas vaginalis.</title>
        <authorList>
            <person name="Carlton J.M."/>
            <person name="Hirt R.P."/>
            <person name="Silva J.C."/>
            <person name="Delcher A.L."/>
            <person name="Schatz M."/>
            <person name="Zhao Q."/>
            <person name="Wortman J.R."/>
            <person name="Bidwell S.L."/>
            <person name="Alsmark U.C.M."/>
            <person name="Besteiro S."/>
            <person name="Sicheritz-Ponten T."/>
            <person name="Noel C.J."/>
            <person name="Dacks J.B."/>
            <person name="Foster P.G."/>
            <person name="Simillion C."/>
            <person name="Van de Peer Y."/>
            <person name="Miranda-Saavedra D."/>
            <person name="Barton G.J."/>
            <person name="Westrop G.D."/>
            <person name="Mueller S."/>
            <person name="Dessi D."/>
            <person name="Fiori P.L."/>
            <person name="Ren Q."/>
            <person name="Paulsen I."/>
            <person name="Zhang H."/>
            <person name="Bastida-Corcuera F.D."/>
            <person name="Simoes-Barbosa A."/>
            <person name="Brown M.T."/>
            <person name="Hayes R.D."/>
            <person name="Mukherjee M."/>
            <person name="Okumura C.Y."/>
            <person name="Schneider R."/>
            <person name="Smith A.J."/>
            <person name="Vanacova S."/>
            <person name="Villalvazo M."/>
            <person name="Haas B.J."/>
            <person name="Pertea M."/>
            <person name="Feldblyum T.V."/>
            <person name="Utterback T.R."/>
            <person name="Shu C.L."/>
            <person name="Osoegawa K."/>
            <person name="de Jong P.J."/>
            <person name="Hrdy I."/>
            <person name="Horvathova L."/>
            <person name="Zubacova Z."/>
            <person name="Dolezal P."/>
            <person name="Malik S.B."/>
            <person name="Logsdon J.M. Jr."/>
            <person name="Henze K."/>
            <person name="Gupta A."/>
            <person name="Wang C.C."/>
            <person name="Dunne R.L."/>
            <person name="Upcroft J.A."/>
            <person name="Upcroft P."/>
            <person name="White O."/>
            <person name="Salzberg S.L."/>
            <person name="Tang P."/>
            <person name="Chiu C.-H."/>
            <person name="Lee Y.-S."/>
            <person name="Embley T.M."/>
            <person name="Coombs G.H."/>
            <person name="Mottram J.C."/>
            <person name="Tachezy J."/>
            <person name="Fraser-Liggett C.M."/>
            <person name="Johnson P.J."/>
        </authorList>
    </citation>
    <scope>NUCLEOTIDE SEQUENCE [LARGE SCALE GENOMIC DNA]</scope>
    <source>
        <strain evidence="1">G3</strain>
    </source>
</reference>
<protein>
    <submittedName>
        <fullName evidence="1">Uncharacterized protein</fullName>
    </submittedName>
</protein>
<dbReference type="VEuPathDB" id="TrichDB:TVAGG3_0432390"/>
<dbReference type="VEuPathDB" id="TrichDB:TVAG_488690"/>
<dbReference type="EMBL" id="DS114110">
    <property type="protein sequence ID" value="EAX90415.1"/>
    <property type="molecule type" value="Genomic_DNA"/>
</dbReference>
<dbReference type="Proteomes" id="UP000001542">
    <property type="component" value="Unassembled WGS sequence"/>
</dbReference>
<sequence>MTTPICDAICLMEVNAEKVIHNLYYFLPSSFNLESNIQYIVLNCLPDTPMPPPSYFIFSSLNYLCYCYYFQFQENNYVLILLSKQLLPKLLFEFLHDSSEYIETQTSLEDIVKHLWETISVYTRTDIFSGGQTYQFPTGKEMYTSDEDSTEYDCYDPFNEFPMTSKIPILWKALLIGEPVKLLSKNEVDLTHALFSLMNIINPYKFEGQVLVVLNQHDPRLAHASDYPITATLSNISRSAKGSFKHTIFQGQCLPGSNLGMKNALLERTEKVRTVHAYLMDREIMVNPYNDIINGTYIGDQLKDEMKNYKQNGTLSPQEMYKFGLTQTAIRFRLRNTLRESFRDAVLSVPPEDFMKRLKKEDFPTIIKFIEDHLNVYEKDQHMFSVLKKHKKLFKQQLKEQ</sequence>
<dbReference type="RefSeq" id="XP_001303345.1">
    <property type="nucleotide sequence ID" value="XM_001303344.1"/>
</dbReference>
<dbReference type="SMR" id="A2FXF2"/>
<gene>
    <name evidence="1" type="ORF">TVAG_488690</name>
</gene>
<dbReference type="KEGG" id="tva:4748100"/>
<name>A2FXF2_TRIV3</name>
<proteinExistence type="predicted"/>
<organism evidence="1 2">
    <name type="scientific">Trichomonas vaginalis (strain ATCC PRA-98 / G3)</name>
    <dbReference type="NCBI Taxonomy" id="412133"/>
    <lineage>
        <taxon>Eukaryota</taxon>
        <taxon>Metamonada</taxon>
        <taxon>Parabasalia</taxon>
        <taxon>Trichomonadida</taxon>
        <taxon>Trichomonadidae</taxon>
        <taxon>Trichomonas</taxon>
    </lineage>
</organism>
<evidence type="ECO:0000313" key="1">
    <source>
        <dbReference type="EMBL" id="EAX90415.1"/>
    </source>
</evidence>